<proteinExistence type="predicted"/>
<reference evidence="1 2" key="1">
    <citation type="submission" date="2016-05" db="EMBL/GenBank/DDBJ databases">
        <title>Comparative genomics of biotechnologically important yeasts.</title>
        <authorList>
            <consortium name="DOE Joint Genome Institute"/>
            <person name="Riley R."/>
            <person name="Haridas S."/>
            <person name="Wolfe K.H."/>
            <person name="Lopes M.R."/>
            <person name="Hittinger C.T."/>
            <person name="Goker M."/>
            <person name="Salamov A."/>
            <person name="Wisecaver J."/>
            <person name="Long T.M."/>
            <person name="Aerts A.L."/>
            <person name="Barry K."/>
            <person name="Choi C."/>
            <person name="Clum A."/>
            <person name="Coughlan A.Y."/>
            <person name="Deshpande S."/>
            <person name="Douglass A.P."/>
            <person name="Hanson S.J."/>
            <person name="Klenk H.-P."/>
            <person name="LaButti K."/>
            <person name="Lapidus A."/>
            <person name="Lindquist E."/>
            <person name="Lipzen A."/>
            <person name="Meier-kolthoff J.P."/>
            <person name="Ohm R.A."/>
            <person name="Otillar R.P."/>
            <person name="Pangilinan J."/>
            <person name="Peng Y."/>
            <person name="Rokas A."/>
            <person name="Rosa C.A."/>
            <person name="Scheuner C."/>
            <person name="Sibirny A.A."/>
            <person name="Slot J.C."/>
            <person name="Stielow J.B."/>
            <person name="Sun H."/>
            <person name="Kurtzman C.P."/>
            <person name="Blackwell M."/>
            <person name="Grigoriev I.V."/>
            <person name="Jeffries T.W."/>
        </authorList>
    </citation>
    <scope>NUCLEOTIDE SEQUENCE [LARGE SCALE GENOMIC DNA]</scope>
    <source>
        <strain evidence="1 2">NRRL YB-4993</strain>
    </source>
</reference>
<dbReference type="STRING" id="869754.A0A1A0H958"/>
<dbReference type="GO" id="GO:0003690">
    <property type="term" value="F:double-stranded DNA binding"/>
    <property type="evidence" value="ECO:0007669"/>
    <property type="project" value="InterPro"/>
</dbReference>
<evidence type="ECO:0000313" key="2">
    <source>
        <dbReference type="Proteomes" id="UP000092555"/>
    </source>
</evidence>
<protein>
    <recommendedName>
        <fullName evidence="3">PCI domain-containing protein</fullName>
    </recommendedName>
</protein>
<evidence type="ECO:0000313" key="1">
    <source>
        <dbReference type="EMBL" id="OBA20535.1"/>
    </source>
</evidence>
<dbReference type="GO" id="GO:0000973">
    <property type="term" value="P:post-transcriptional tethering of RNA polymerase II gene DNA at nuclear periphery"/>
    <property type="evidence" value="ECO:0007669"/>
    <property type="project" value="TreeGrafter"/>
</dbReference>
<dbReference type="RefSeq" id="XP_018711057.1">
    <property type="nucleotide sequence ID" value="XM_018856068.1"/>
</dbReference>
<gene>
    <name evidence="1" type="ORF">METBIDRAFT_32525</name>
</gene>
<dbReference type="EMBL" id="LXTC01000004">
    <property type="protein sequence ID" value="OBA20535.1"/>
    <property type="molecule type" value="Genomic_DNA"/>
</dbReference>
<dbReference type="GO" id="GO:0016973">
    <property type="term" value="P:poly(A)+ mRNA export from nucleus"/>
    <property type="evidence" value="ECO:0007669"/>
    <property type="project" value="TreeGrafter"/>
</dbReference>
<dbReference type="PANTHER" id="PTHR12732">
    <property type="entry name" value="UNCHARACTERIZED PROTEASOME COMPONENT REGION PCI-CONTAINING"/>
    <property type="match status" value="1"/>
</dbReference>
<dbReference type="Proteomes" id="UP000092555">
    <property type="component" value="Unassembled WGS sequence"/>
</dbReference>
<keyword evidence="2" id="KW-1185">Reference proteome</keyword>
<comment type="caution">
    <text evidence="1">The sequence shown here is derived from an EMBL/GenBank/DDBJ whole genome shotgun (WGS) entry which is preliminary data.</text>
</comment>
<dbReference type="PANTHER" id="PTHR12732:SF8">
    <property type="entry name" value="NUCLEAR MRNA EXPORT PROTEIN THP1"/>
    <property type="match status" value="1"/>
</dbReference>
<evidence type="ECO:0008006" key="3">
    <source>
        <dbReference type="Google" id="ProtNLM"/>
    </source>
</evidence>
<sequence length="474" mass="55119">MECVEDFLQRLQNCTCLDLRQQPLKLLELLRLHPQMNPFVVKINNLGHLSEGQILLLIERRHWFNGAWLSFDQLIVSFLRLCNQVNPWSLLESFDLYTTYLNDITVAFMNKKHGYLITYLLEDVLKQVLYMSKLLDYHMLHREMCRKPRLNFMASILLKIFNNIRSQIGADDYIDAVKKSIMVLIGVKLCQTYFQLSNPLLCQNVFSNMGNANLDFSSYHPNQQLQYRFYLAKFYIAKYEFVDAFEHLDWCLARVPYNYSVDSMNVSTILRQFLLVSILLGKRPKFGSFSRRYFSAPLKCPKYFSIYAELENAIRLGNFYRLHNLINDAEISSFLKRQKFASFFSSKAYLITLRNLVKTIWLSQGKQVRLGYDATKQGLLLSLNGLELSSVSTMNSSPKQHILSTNLDDHSIENCLVTLIDQNLLRGKVFPRLRVVSLAKNEVFPDISANYFLKFGNGSGDTLRPADQWIKRGS</sequence>
<dbReference type="GO" id="GO:0070390">
    <property type="term" value="C:transcription export complex 2"/>
    <property type="evidence" value="ECO:0007669"/>
    <property type="project" value="TreeGrafter"/>
</dbReference>
<dbReference type="OrthoDB" id="5404651at2759"/>
<accession>A0A1A0H958</accession>
<dbReference type="InterPro" id="IPR045114">
    <property type="entry name" value="Csn12-like"/>
</dbReference>
<name>A0A1A0H958_9ASCO</name>
<dbReference type="GO" id="GO:0003723">
    <property type="term" value="F:RNA binding"/>
    <property type="evidence" value="ECO:0007669"/>
    <property type="project" value="InterPro"/>
</dbReference>
<dbReference type="GeneID" id="30029044"/>
<organism evidence="1 2">
    <name type="scientific">Metschnikowia bicuspidata var. bicuspidata NRRL YB-4993</name>
    <dbReference type="NCBI Taxonomy" id="869754"/>
    <lineage>
        <taxon>Eukaryota</taxon>
        <taxon>Fungi</taxon>
        <taxon>Dikarya</taxon>
        <taxon>Ascomycota</taxon>
        <taxon>Saccharomycotina</taxon>
        <taxon>Pichiomycetes</taxon>
        <taxon>Metschnikowiaceae</taxon>
        <taxon>Metschnikowia</taxon>
    </lineage>
</organism>
<dbReference type="AlphaFoldDB" id="A0A1A0H958"/>
<dbReference type="GO" id="GO:0006368">
    <property type="term" value="P:transcription elongation by RNA polymerase II"/>
    <property type="evidence" value="ECO:0007669"/>
    <property type="project" value="TreeGrafter"/>
</dbReference>